<keyword evidence="2" id="KW-1185">Reference proteome</keyword>
<proteinExistence type="predicted"/>
<protein>
    <recommendedName>
        <fullName evidence="3">Nicotinamide riboside kinase 1</fullName>
    </recommendedName>
</protein>
<dbReference type="Proteomes" id="UP000292052">
    <property type="component" value="Unassembled WGS sequence"/>
</dbReference>
<evidence type="ECO:0008006" key="3">
    <source>
        <dbReference type="Google" id="ProtNLM"/>
    </source>
</evidence>
<gene>
    <name evidence="1" type="ORF">BDFB_010511</name>
</gene>
<accession>A0A482VB54</accession>
<feature type="non-terminal residue" evidence="1">
    <location>
        <position position="1"/>
    </location>
</feature>
<comment type="caution">
    <text evidence="1">The sequence shown here is derived from an EMBL/GenBank/DDBJ whole genome shotgun (WGS) entry which is preliminary data.</text>
</comment>
<name>A0A482VB54_ASBVE</name>
<dbReference type="SUPFAM" id="SSF52540">
    <property type="entry name" value="P-loop containing nucleoside triphosphate hydrolases"/>
    <property type="match status" value="1"/>
</dbReference>
<organism evidence="1 2">
    <name type="scientific">Asbolus verrucosus</name>
    <name type="common">Desert ironclad beetle</name>
    <dbReference type="NCBI Taxonomy" id="1661398"/>
    <lineage>
        <taxon>Eukaryota</taxon>
        <taxon>Metazoa</taxon>
        <taxon>Ecdysozoa</taxon>
        <taxon>Arthropoda</taxon>
        <taxon>Hexapoda</taxon>
        <taxon>Insecta</taxon>
        <taxon>Pterygota</taxon>
        <taxon>Neoptera</taxon>
        <taxon>Endopterygota</taxon>
        <taxon>Coleoptera</taxon>
        <taxon>Polyphaga</taxon>
        <taxon>Cucujiformia</taxon>
        <taxon>Tenebrionidae</taxon>
        <taxon>Pimeliinae</taxon>
        <taxon>Asbolus</taxon>
    </lineage>
</organism>
<dbReference type="EMBL" id="QDEB01118686">
    <property type="protein sequence ID" value="RZB40453.1"/>
    <property type="molecule type" value="Genomic_DNA"/>
</dbReference>
<evidence type="ECO:0000313" key="2">
    <source>
        <dbReference type="Proteomes" id="UP000292052"/>
    </source>
</evidence>
<dbReference type="OrthoDB" id="10041966at2759"/>
<dbReference type="STRING" id="1661398.A0A482VB54"/>
<dbReference type="AlphaFoldDB" id="A0A482VB54"/>
<sequence>QKIQNISDLKILLCEKVKDANLQILIVEGFTVFNYKPLQSLFHLKYYFTLSKEECSKRRSHRVYEPPDCPGYFDVCVWPEYIKQLEEIRREVKGVKYFNEHTQNPLEEILIDIGAIMDEGKLAR</sequence>
<dbReference type="Gene3D" id="3.40.50.300">
    <property type="entry name" value="P-loop containing nucleotide triphosphate hydrolases"/>
    <property type="match status" value="1"/>
</dbReference>
<dbReference type="InterPro" id="IPR027417">
    <property type="entry name" value="P-loop_NTPase"/>
</dbReference>
<evidence type="ECO:0000313" key="1">
    <source>
        <dbReference type="EMBL" id="RZB40453.1"/>
    </source>
</evidence>
<reference evidence="1 2" key="1">
    <citation type="submission" date="2017-03" db="EMBL/GenBank/DDBJ databases">
        <title>Genome of the blue death feigning beetle - Asbolus verrucosus.</title>
        <authorList>
            <person name="Rider S.D."/>
        </authorList>
    </citation>
    <scope>NUCLEOTIDE SEQUENCE [LARGE SCALE GENOMIC DNA]</scope>
    <source>
        <strain evidence="1">Butters</strain>
        <tissue evidence="1">Head and leg muscle</tissue>
    </source>
</reference>